<reference evidence="9" key="1">
    <citation type="submission" date="2023-07" db="EMBL/GenBank/DDBJ databases">
        <title>Structural and functional analysis of rice phyllospheric bacteria for their antimicrobial properties and defense elicitation against blast disease.</title>
        <authorList>
            <person name="Sahu K.P."/>
            <person name="Asharani P."/>
            <person name="Kumar M."/>
            <person name="Reddy B."/>
            <person name="Kumar A."/>
        </authorList>
    </citation>
    <scope>NUCLEOTIDE SEQUENCE [LARGE SCALE GENOMIC DNA]</scope>
    <source>
        <strain evidence="9">OsEp_Plm_30P10</strain>
    </source>
</reference>
<keyword evidence="1" id="KW-0678">Repressor</keyword>
<dbReference type="NCBIfam" id="NF010149">
    <property type="entry name" value="PRK13626.1"/>
    <property type="match status" value="1"/>
</dbReference>
<proteinExistence type="predicted"/>
<dbReference type="Pfam" id="PF12793">
    <property type="entry name" value="SgrR_N"/>
    <property type="match status" value="1"/>
</dbReference>
<dbReference type="Pfam" id="PF00496">
    <property type="entry name" value="SBP_bac_5"/>
    <property type="match status" value="1"/>
</dbReference>
<dbReference type="InterPro" id="IPR000914">
    <property type="entry name" value="SBP_5_dom"/>
</dbReference>
<evidence type="ECO:0000256" key="3">
    <source>
        <dbReference type="ARBA" id="ARBA00023125"/>
    </source>
</evidence>
<evidence type="ECO:0000256" key="1">
    <source>
        <dbReference type="ARBA" id="ARBA00022491"/>
    </source>
</evidence>
<evidence type="ECO:0000256" key="2">
    <source>
        <dbReference type="ARBA" id="ARBA00023015"/>
    </source>
</evidence>
<dbReference type="Proteomes" id="UP001288620">
    <property type="component" value="Unassembled WGS sequence"/>
</dbReference>
<dbReference type="InterPro" id="IPR039424">
    <property type="entry name" value="SBP_5"/>
</dbReference>
<feature type="domain" description="Transcriptional regulator SgrR N-terminal HTH" evidence="7">
    <location>
        <begin position="5"/>
        <end position="118"/>
    </location>
</feature>
<protein>
    <submittedName>
        <fullName evidence="8">HTH-type transcriptional regulator SgrR</fullName>
    </submittedName>
</protein>
<sequence>MSSSRLQHQFIRLWQQRQGQDGDTTLAELAALLHCSRRHMRNLLNAMQAAGWLQWQSEAGRGKRSHLRFCYSGLALQQERAASLLDQDRIDQLMQLVGDKNAVRQMITAHLGRGFRQGKHILRVLYYRPLPNLLPGSPLRRSETHLARQIFNGLTRINEENGEIEPDIAHHWQPLSPLKWRFFLRPAIRFHHGRELEMDDVIASLTRARQQPLFSHIAQVASPAHWTLDITLTQPDAWLPWLLGGVSAMVLPREWPTLPDFARQPIGTGPYRVIRNQQSQLKIAAFDDYFGFRALIDDVSIWVLPEIGDELVPASVTLEGETADETSVESRLEEGCYFLLFDQRSAHGRNAQTRHWLSELLAPIAVLHHAQRAHQRDWFPANGLLPRWHHRRDVIPVSKPAGLTQLTISGYRHHVEHDGIIQALRPLLAQHGIALRVRELSYEAWSAGEGESDIWLGSVNFTLPLEYALFAQLYELPLMQRCIPIDWANDAARWREKKLPLAEWSQQLLTHHYLHPLFHHWLLLQGQRSMRGVRLNTLGWFDFKSAWFAPPDL</sequence>
<name>A0ABU5LHW0_9GAMM</name>
<dbReference type="RefSeq" id="WP_322543341.1">
    <property type="nucleotide sequence ID" value="NZ_JAOBTT010000001.1"/>
</dbReference>
<dbReference type="PANTHER" id="PTHR30290">
    <property type="entry name" value="PERIPLASMIC BINDING COMPONENT OF ABC TRANSPORTER"/>
    <property type="match status" value="1"/>
</dbReference>
<organism evidence="8 9">
    <name type="scientific">Pantoea eucrina</name>
    <dbReference type="NCBI Taxonomy" id="472693"/>
    <lineage>
        <taxon>Bacteria</taxon>
        <taxon>Pseudomonadati</taxon>
        <taxon>Pseudomonadota</taxon>
        <taxon>Gammaproteobacteria</taxon>
        <taxon>Enterobacterales</taxon>
        <taxon>Erwiniaceae</taxon>
        <taxon>Pantoea</taxon>
    </lineage>
</organism>
<dbReference type="Gene3D" id="3.40.190.10">
    <property type="entry name" value="Periplasmic binding protein-like II"/>
    <property type="match status" value="1"/>
</dbReference>
<dbReference type="InterPro" id="IPR023767">
    <property type="entry name" value="Tscrpt_reg_SgrR"/>
</dbReference>
<dbReference type="InterPro" id="IPR025370">
    <property type="entry name" value="SgrR_HTH_N"/>
</dbReference>
<evidence type="ECO:0000259" key="7">
    <source>
        <dbReference type="Pfam" id="PF12793"/>
    </source>
</evidence>
<dbReference type="CDD" id="cd08507">
    <property type="entry name" value="PBP2_SgrR_like"/>
    <property type="match status" value="1"/>
</dbReference>
<evidence type="ECO:0000313" key="9">
    <source>
        <dbReference type="Proteomes" id="UP001288620"/>
    </source>
</evidence>
<feature type="domain" description="Solute-binding protein family 5" evidence="6">
    <location>
        <begin position="163"/>
        <end position="305"/>
    </location>
</feature>
<comment type="caution">
    <text evidence="8">The sequence shown here is derived from an EMBL/GenBank/DDBJ whole genome shotgun (WGS) entry which is preliminary data.</text>
</comment>
<accession>A0ABU5LHW0</accession>
<evidence type="ECO:0000313" key="8">
    <source>
        <dbReference type="EMBL" id="MDZ7279512.1"/>
    </source>
</evidence>
<keyword evidence="2" id="KW-0805">Transcription regulation</keyword>
<keyword evidence="3" id="KW-0238">DNA-binding</keyword>
<gene>
    <name evidence="8" type="primary">sgrR</name>
    <name evidence="8" type="ORF">N4G40_14715</name>
</gene>
<keyword evidence="9" id="KW-1185">Reference proteome</keyword>
<evidence type="ECO:0000259" key="6">
    <source>
        <dbReference type="Pfam" id="PF00496"/>
    </source>
</evidence>
<evidence type="ECO:0000256" key="4">
    <source>
        <dbReference type="ARBA" id="ARBA00023159"/>
    </source>
</evidence>
<evidence type="ECO:0000256" key="5">
    <source>
        <dbReference type="ARBA" id="ARBA00023163"/>
    </source>
</evidence>
<dbReference type="SUPFAM" id="SSF53850">
    <property type="entry name" value="Periplasmic binding protein-like II"/>
    <property type="match status" value="1"/>
</dbReference>
<keyword evidence="5" id="KW-0804">Transcription</keyword>
<dbReference type="PANTHER" id="PTHR30290:SF72">
    <property type="entry name" value="HTH-TYPE TRANSCRIPTIONAL REGULATOR SGRR"/>
    <property type="match status" value="1"/>
</dbReference>
<keyword evidence="4" id="KW-0010">Activator</keyword>
<dbReference type="EMBL" id="JAOBTT010000001">
    <property type="protein sequence ID" value="MDZ7279512.1"/>
    <property type="molecule type" value="Genomic_DNA"/>
</dbReference>